<dbReference type="GO" id="GO:0042907">
    <property type="term" value="F:xanthine transmembrane transporter activity"/>
    <property type="evidence" value="ECO:0007669"/>
    <property type="project" value="TreeGrafter"/>
</dbReference>
<comment type="subcellular location">
    <subcellularLocation>
        <location evidence="1">Membrane</location>
        <topology evidence="1">Multi-pass membrane protein</topology>
    </subcellularLocation>
</comment>
<evidence type="ECO:0000313" key="8">
    <source>
        <dbReference type="EMBL" id="GES11131.1"/>
    </source>
</evidence>
<evidence type="ECO:0000256" key="1">
    <source>
        <dbReference type="ARBA" id="ARBA00004141"/>
    </source>
</evidence>
<reference evidence="8 9" key="1">
    <citation type="submission" date="2019-10" db="EMBL/GenBank/DDBJ databases">
        <title>Whole genome shotgun sequence of Acrocarpospora macrocephala NBRC 16266.</title>
        <authorList>
            <person name="Ichikawa N."/>
            <person name="Kimura A."/>
            <person name="Kitahashi Y."/>
            <person name="Komaki H."/>
            <person name="Oguchi A."/>
        </authorList>
    </citation>
    <scope>NUCLEOTIDE SEQUENCE [LARGE SCALE GENOMIC DNA]</scope>
    <source>
        <strain evidence="8 9">NBRC 16266</strain>
    </source>
</reference>
<gene>
    <name evidence="8" type="ORF">Amac_047280</name>
</gene>
<evidence type="ECO:0000256" key="4">
    <source>
        <dbReference type="ARBA" id="ARBA00022692"/>
    </source>
</evidence>
<evidence type="ECO:0000256" key="7">
    <source>
        <dbReference type="SAM" id="Phobius"/>
    </source>
</evidence>
<sequence>MINMDQAPSATLAIGIEQRLSAPRTGLFGLQHLLALTGIWIFPVLIGQSLQLSQVQVSYIVQGCFLMTGIITVLQSSRLLKLPIVQGPTAGFFVALSAAGATFGLGTAFGSMMVAGLICMALSIPIKQFGLFGHISKLSSSPIVFGTLFVIIGAQLASIGVSGWFGVSGTPGYGAPNFWVSVVTVITVLGCLIFGGNSVVRRAAIVWGIAAGTLVAAVAGLWTPSGAGSVPLVHAPTWLPFGFGVEWSVVVVMMLAFFQAGAESAGMYSLVGSWGGQRVGLSRTNRGLFTEFFGTTVGSLFGGIGTTSYPENAGIVRVTGVGSRFVTAAAGGAAIVLAFIPGISLFIAGLPSPVLSAASTILFGIIAMSGVQLLSTVEWDDLNLAVAAPAFIIALGLQFLPASIMAGISPSVAAIVGSPMMLGIIMLVVLHLIVNVGIRPMLERGRPADAVPPAVTALAVPPSSNV</sequence>
<evidence type="ECO:0000256" key="5">
    <source>
        <dbReference type="ARBA" id="ARBA00022989"/>
    </source>
</evidence>
<keyword evidence="3" id="KW-0813">Transport</keyword>
<feature type="transmembrane region" description="Helical" evidence="7">
    <location>
        <begin position="238"/>
        <end position="258"/>
    </location>
</feature>
<feature type="transmembrane region" description="Helical" evidence="7">
    <location>
        <begin position="92"/>
        <end position="122"/>
    </location>
</feature>
<keyword evidence="9" id="KW-1185">Reference proteome</keyword>
<keyword evidence="4 7" id="KW-0812">Transmembrane</keyword>
<evidence type="ECO:0000313" key="9">
    <source>
        <dbReference type="Proteomes" id="UP000331127"/>
    </source>
</evidence>
<dbReference type="NCBIfam" id="NF037981">
    <property type="entry name" value="NCS2_1"/>
    <property type="match status" value="1"/>
</dbReference>
<feature type="transmembrane region" description="Helical" evidence="7">
    <location>
        <begin position="28"/>
        <end position="47"/>
    </location>
</feature>
<dbReference type="AlphaFoldDB" id="A0A5M3WV04"/>
<evidence type="ECO:0000256" key="2">
    <source>
        <dbReference type="ARBA" id="ARBA00008821"/>
    </source>
</evidence>
<proteinExistence type="inferred from homology"/>
<dbReference type="EMBL" id="BLAE01000027">
    <property type="protein sequence ID" value="GES11131.1"/>
    <property type="molecule type" value="Genomic_DNA"/>
</dbReference>
<dbReference type="PANTHER" id="PTHR42810">
    <property type="entry name" value="PURINE PERMEASE C1399.01C-RELATED"/>
    <property type="match status" value="1"/>
</dbReference>
<dbReference type="InterPro" id="IPR006043">
    <property type="entry name" value="NCS2"/>
</dbReference>
<feature type="transmembrane region" description="Helical" evidence="7">
    <location>
        <begin position="203"/>
        <end position="223"/>
    </location>
</feature>
<feature type="transmembrane region" description="Helical" evidence="7">
    <location>
        <begin position="382"/>
        <end position="400"/>
    </location>
</feature>
<comment type="caution">
    <text evidence="8">The sequence shown here is derived from an EMBL/GenBank/DDBJ whole genome shotgun (WGS) entry which is preliminary data.</text>
</comment>
<protein>
    <submittedName>
        <fullName evidence="8">Uracil permease</fullName>
    </submittedName>
</protein>
<feature type="transmembrane region" description="Helical" evidence="7">
    <location>
        <begin position="325"/>
        <end position="348"/>
    </location>
</feature>
<keyword evidence="5 7" id="KW-1133">Transmembrane helix</keyword>
<dbReference type="GO" id="GO:0005886">
    <property type="term" value="C:plasma membrane"/>
    <property type="evidence" value="ECO:0007669"/>
    <property type="project" value="TreeGrafter"/>
</dbReference>
<dbReference type="PANTHER" id="PTHR42810:SF2">
    <property type="entry name" value="PURINE PERMEASE C1399.01C-RELATED"/>
    <property type="match status" value="1"/>
</dbReference>
<feature type="transmembrane region" description="Helical" evidence="7">
    <location>
        <begin position="143"/>
        <end position="166"/>
    </location>
</feature>
<dbReference type="Pfam" id="PF00860">
    <property type="entry name" value="Xan_ur_permease"/>
    <property type="match status" value="1"/>
</dbReference>
<keyword evidence="6 7" id="KW-0472">Membrane</keyword>
<name>A0A5M3WV04_9ACTN</name>
<dbReference type="Proteomes" id="UP000331127">
    <property type="component" value="Unassembled WGS sequence"/>
</dbReference>
<feature type="transmembrane region" description="Helical" evidence="7">
    <location>
        <begin position="178"/>
        <end position="196"/>
    </location>
</feature>
<evidence type="ECO:0000256" key="6">
    <source>
        <dbReference type="ARBA" id="ARBA00023136"/>
    </source>
</evidence>
<feature type="transmembrane region" description="Helical" evidence="7">
    <location>
        <begin position="412"/>
        <end position="434"/>
    </location>
</feature>
<evidence type="ECO:0000256" key="3">
    <source>
        <dbReference type="ARBA" id="ARBA00022448"/>
    </source>
</evidence>
<comment type="similarity">
    <text evidence="2">Belongs to the nucleobase:cation symporter-2 (NCS2) (TC 2.A.40) family.</text>
</comment>
<accession>A0A5M3WV04</accession>
<organism evidence="8 9">
    <name type="scientific">Acrocarpospora macrocephala</name>
    <dbReference type="NCBI Taxonomy" id="150177"/>
    <lineage>
        <taxon>Bacteria</taxon>
        <taxon>Bacillati</taxon>
        <taxon>Actinomycetota</taxon>
        <taxon>Actinomycetes</taxon>
        <taxon>Streptosporangiales</taxon>
        <taxon>Streptosporangiaceae</taxon>
        <taxon>Acrocarpospora</taxon>
    </lineage>
</organism>
<feature type="transmembrane region" description="Helical" evidence="7">
    <location>
        <begin position="354"/>
        <end position="375"/>
    </location>
</feature>
<feature type="transmembrane region" description="Helical" evidence="7">
    <location>
        <begin position="59"/>
        <end position="80"/>
    </location>
</feature>